<sequence length="285" mass="31310">MAWTLNAGDRHLEFGSSLTGLGLMTTPEVRATLERDSYRNPRSDGRRLGRGYRAGQVVSLQVEARPDHRPLDEVWRELLAVWRADGVRERPGGYATLTADSGRTAYGLPAELDPDQQHHLYQVDRAGLEFECMDDLWYGPTENTTVRFSVPETGGLTFPAEAPFTFDSGPVQRNGVLVVGGDTLTGPRFVIHGPVLNPVVEVRGVGTLRFDVDLAYDQVLIAGTRWWERWTVRDGAPVPGVLSPQGDRLADMQLGPGSYEVVLTGYDPSGTGYLDVQVEPAFTSP</sequence>
<protein>
    <submittedName>
        <fullName evidence="1">Uncharacterized protein</fullName>
    </submittedName>
</protein>
<keyword evidence="2" id="KW-1185">Reference proteome</keyword>
<comment type="caution">
    <text evidence="1">The sequence shown here is derived from an EMBL/GenBank/DDBJ whole genome shotgun (WGS) entry which is preliminary data.</text>
</comment>
<accession>A0A934Q6E9</accession>
<evidence type="ECO:0000313" key="1">
    <source>
        <dbReference type="EMBL" id="MBK0418273.1"/>
    </source>
</evidence>
<organism evidence="1 2">
    <name type="scientific">Leucobacter chromiisoli</name>
    <dbReference type="NCBI Taxonomy" id="2796471"/>
    <lineage>
        <taxon>Bacteria</taxon>
        <taxon>Bacillati</taxon>
        <taxon>Actinomycetota</taxon>
        <taxon>Actinomycetes</taxon>
        <taxon>Micrococcales</taxon>
        <taxon>Microbacteriaceae</taxon>
        <taxon>Leucobacter</taxon>
    </lineage>
</organism>
<dbReference type="Proteomes" id="UP000608530">
    <property type="component" value="Unassembled WGS sequence"/>
</dbReference>
<proteinExistence type="predicted"/>
<dbReference type="EMBL" id="JAEHOH010000006">
    <property type="protein sequence ID" value="MBK0418273.1"/>
    <property type="molecule type" value="Genomic_DNA"/>
</dbReference>
<dbReference type="RefSeq" id="WP_200114301.1">
    <property type="nucleotide sequence ID" value="NZ_JAEHOH010000006.1"/>
</dbReference>
<name>A0A934Q6E9_9MICO</name>
<gene>
    <name evidence="1" type="ORF">JD276_04410</name>
</gene>
<evidence type="ECO:0000313" key="2">
    <source>
        <dbReference type="Proteomes" id="UP000608530"/>
    </source>
</evidence>
<dbReference type="AlphaFoldDB" id="A0A934Q6E9"/>
<reference evidence="1" key="1">
    <citation type="submission" date="2020-12" db="EMBL/GenBank/DDBJ databases">
        <title>Leucobacter sp. CAS1, isolated from Chromium sludge.</title>
        <authorList>
            <person name="Xu Z."/>
        </authorList>
    </citation>
    <scope>NUCLEOTIDE SEQUENCE</scope>
    <source>
        <strain evidence="1">CSA1</strain>
    </source>
</reference>